<dbReference type="PANTHER" id="PTHR48098:SF6">
    <property type="entry name" value="FERRI-BACILLIBACTIN ESTERASE BESA"/>
    <property type="match status" value="1"/>
</dbReference>
<sequence>MTPDIENSKFYTDSIYSKNLSEYRKHNIYLPKGFNCKNKYSIIYATDGNLDSNANYMKSLLDSLINAKLIKPTIYVGSYSNSKLTNEYQTKGNGEKSYHSYRHFEYIETQYDSTNHDKKLASRFKNHLDYFTSEFIPHIERSLKIKASKKDRLFYGVSNGAGFGANLLNKHPNLIENYICFSTLGSNATSNIWNKNIKYPNLYLKYGDEESFVLKIMTDQIIEKYKSVNSFYDIEKYKGGHNAKSWNKKLEETLIKILNVEQ</sequence>
<dbReference type="EMBL" id="JBHTJM010000009">
    <property type="protein sequence ID" value="MFD0964674.1"/>
    <property type="molecule type" value="Genomic_DNA"/>
</dbReference>
<keyword evidence="2" id="KW-1185">Reference proteome</keyword>
<evidence type="ECO:0000313" key="1">
    <source>
        <dbReference type="EMBL" id="MFD0964674.1"/>
    </source>
</evidence>
<gene>
    <name evidence="1" type="ORF">ACFQ1O_11725</name>
</gene>
<dbReference type="Pfam" id="PF00756">
    <property type="entry name" value="Esterase"/>
    <property type="match status" value="1"/>
</dbReference>
<dbReference type="Proteomes" id="UP001596997">
    <property type="component" value="Unassembled WGS sequence"/>
</dbReference>
<evidence type="ECO:0000313" key="2">
    <source>
        <dbReference type="Proteomes" id="UP001596997"/>
    </source>
</evidence>
<proteinExistence type="predicted"/>
<dbReference type="InterPro" id="IPR050583">
    <property type="entry name" value="Mycobacterial_A85_antigen"/>
</dbReference>
<dbReference type="InterPro" id="IPR029058">
    <property type="entry name" value="AB_hydrolase_fold"/>
</dbReference>
<organism evidence="1 2">
    <name type="scientific">Pseudofulvibacter geojedonensis</name>
    <dbReference type="NCBI Taxonomy" id="1123758"/>
    <lineage>
        <taxon>Bacteria</taxon>
        <taxon>Pseudomonadati</taxon>
        <taxon>Bacteroidota</taxon>
        <taxon>Flavobacteriia</taxon>
        <taxon>Flavobacteriales</taxon>
        <taxon>Flavobacteriaceae</taxon>
        <taxon>Pseudofulvibacter</taxon>
    </lineage>
</organism>
<comment type="caution">
    <text evidence="1">The sequence shown here is derived from an EMBL/GenBank/DDBJ whole genome shotgun (WGS) entry which is preliminary data.</text>
</comment>
<keyword evidence="1" id="KW-0378">Hydrolase</keyword>
<dbReference type="Gene3D" id="3.40.50.1820">
    <property type="entry name" value="alpha/beta hydrolase"/>
    <property type="match status" value="1"/>
</dbReference>
<dbReference type="PANTHER" id="PTHR48098">
    <property type="entry name" value="ENTEROCHELIN ESTERASE-RELATED"/>
    <property type="match status" value="1"/>
</dbReference>
<dbReference type="GO" id="GO:0016787">
    <property type="term" value="F:hydrolase activity"/>
    <property type="evidence" value="ECO:0007669"/>
    <property type="project" value="UniProtKB-KW"/>
</dbReference>
<accession>A0ABW3I474</accession>
<name>A0ABW3I474_9FLAO</name>
<protein>
    <submittedName>
        <fullName evidence="1">Alpha/beta hydrolase</fullName>
    </submittedName>
</protein>
<reference evidence="2" key="1">
    <citation type="journal article" date="2019" name="Int. J. Syst. Evol. Microbiol.">
        <title>The Global Catalogue of Microorganisms (GCM) 10K type strain sequencing project: providing services to taxonomists for standard genome sequencing and annotation.</title>
        <authorList>
            <consortium name="The Broad Institute Genomics Platform"/>
            <consortium name="The Broad Institute Genome Sequencing Center for Infectious Disease"/>
            <person name="Wu L."/>
            <person name="Ma J."/>
        </authorList>
    </citation>
    <scope>NUCLEOTIDE SEQUENCE [LARGE SCALE GENOMIC DNA]</scope>
    <source>
        <strain evidence="2">CCUG 62114</strain>
    </source>
</reference>
<dbReference type="InterPro" id="IPR000801">
    <property type="entry name" value="Esterase-like"/>
</dbReference>
<dbReference type="RefSeq" id="WP_377716214.1">
    <property type="nucleotide sequence ID" value="NZ_JBHTJM010000009.1"/>
</dbReference>
<dbReference type="SUPFAM" id="SSF53474">
    <property type="entry name" value="alpha/beta-Hydrolases"/>
    <property type="match status" value="1"/>
</dbReference>